<evidence type="ECO:0008006" key="4">
    <source>
        <dbReference type="Google" id="ProtNLM"/>
    </source>
</evidence>
<evidence type="ECO:0000256" key="1">
    <source>
        <dbReference type="SAM" id="SignalP"/>
    </source>
</evidence>
<name>A0ABZ2M7K0_9BACT</name>
<protein>
    <recommendedName>
        <fullName evidence="4">LamG domain-containing protein</fullName>
    </recommendedName>
</protein>
<accession>A0ABZ2M7K0</accession>
<organism evidence="2 3">
    <name type="scientific">Pendulispora albinea</name>
    <dbReference type="NCBI Taxonomy" id="2741071"/>
    <lineage>
        <taxon>Bacteria</taxon>
        <taxon>Pseudomonadati</taxon>
        <taxon>Myxococcota</taxon>
        <taxon>Myxococcia</taxon>
        <taxon>Myxococcales</taxon>
        <taxon>Sorangiineae</taxon>
        <taxon>Pendulisporaceae</taxon>
        <taxon>Pendulispora</taxon>
    </lineage>
</organism>
<gene>
    <name evidence="2" type="ORF">LZC94_14670</name>
</gene>
<dbReference type="SUPFAM" id="SSF49899">
    <property type="entry name" value="Concanavalin A-like lectins/glucanases"/>
    <property type="match status" value="1"/>
</dbReference>
<dbReference type="Proteomes" id="UP001370348">
    <property type="component" value="Chromosome"/>
</dbReference>
<evidence type="ECO:0000313" key="3">
    <source>
        <dbReference type="Proteomes" id="UP001370348"/>
    </source>
</evidence>
<dbReference type="PROSITE" id="PS51257">
    <property type="entry name" value="PROKAR_LIPOPROTEIN"/>
    <property type="match status" value="1"/>
</dbReference>
<keyword evidence="1" id="KW-0732">Signal</keyword>
<dbReference type="EMBL" id="CP089984">
    <property type="protein sequence ID" value="WXB18472.1"/>
    <property type="molecule type" value="Genomic_DNA"/>
</dbReference>
<dbReference type="RefSeq" id="WP_394828102.1">
    <property type="nucleotide sequence ID" value="NZ_CP089984.1"/>
</dbReference>
<sequence length="298" mass="32383">MKRFVQIILFASSVGGMLAAACIGNEPSPLPAISHDDGGGAPSTADAGLPSSIRGLALWLDGADPATVELVAPNDRRVARWKDKSTNNWHFRTPDGGAPPRFVNSATNNGKTAIGFTRANNEYLEGPGLHYQLTAADAFIVAETTRVTGNDADETYGLWGFSPSPTRHPFIASDGGGLILQETFGSSRYWVASPPDPRQITTLHLYQITTRPKAWIMRLNTVQVYEIRGDTVTVAFMNDRVILGNTFSAGNVPPSYAFNGTIAELVVFDRELSPEERDTVNAYLIEKWAIRYPDGGRL</sequence>
<proteinExistence type="predicted"/>
<feature type="signal peptide" evidence="1">
    <location>
        <begin position="1"/>
        <end position="19"/>
    </location>
</feature>
<evidence type="ECO:0000313" key="2">
    <source>
        <dbReference type="EMBL" id="WXB18472.1"/>
    </source>
</evidence>
<dbReference type="InterPro" id="IPR013320">
    <property type="entry name" value="ConA-like_dom_sf"/>
</dbReference>
<reference evidence="2 3" key="1">
    <citation type="submission" date="2021-12" db="EMBL/GenBank/DDBJ databases">
        <title>Discovery of the Pendulisporaceae a myxobacterial family with distinct sporulation behavior and unique specialized metabolism.</title>
        <authorList>
            <person name="Garcia R."/>
            <person name="Popoff A."/>
            <person name="Bader C.D."/>
            <person name="Loehr J."/>
            <person name="Walesch S."/>
            <person name="Walt C."/>
            <person name="Boldt J."/>
            <person name="Bunk B."/>
            <person name="Haeckl F.J.F.P.J."/>
            <person name="Gunesch A.P."/>
            <person name="Birkelbach J."/>
            <person name="Nuebel U."/>
            <person name="Pietschmann T."/>
            <person name="Bach T."/>
            <person name="Mueller R."/>
        </authorList>
    </citation>
    <scope>NUCLEOTIDE SEQUENCE [LARGE SCALE GENOMIC DNA]</scope>
    <source>
        <strain evidence="2 3">MSr11954</strain>
    </source>
</reference>
<keyword evidence="3" id="KW-1185">Reference proteome</keyword>
<feature type="chain" id="PRO_5045703015" description="LamG domain-containing protein" evidence="1">
    <location>
        <begin position="20"/>
        <end position="298"/>
    </location>
</feature>